<evidence type="ECO:0000313" key="9">
    <source>
        <dbReference type="Proteomes" id="UP000815677"/>
    </source>
</evidence>
<dbReference type="PRINTS" id="PR01036">
    <property type="entry name" value="TCRTETB"/>
</dbReference>
<dbReference type="CDD" id="cd17502">
    <property type="entry name" value="MFS_Azr1_MDR_like"/>
    <property type="match status" value="1"/>
</dbReference>
<feature type="transmembrane region" description="Helical" evidence="6">
    <location>
        <begin position="416"/>
        <end position="433"/>
    </location>
</feature>
<feature type="domain" description="Major facilitator superfamily (MFS) profile" evidence="7">
    <location>
        <begin position="82"/>
        <end position="576"/>
    </location>
</feature>
<dbReference type="Proteomes" id="UP000815677">
    <property type="component" value="Unassembled WGS sequence"/>
</dbReference>
<dbReference type="InterPro" id="IPR036259">
    <property type="entry name" value="MFS_trans_sf"/>
</dbReference>
<feature type="transmembrane region" description="Helical" evidence="6">
    <location>
        <begin position="232"/>
        <end position="255"/>
    </location>
</feature>
<dbReference type="PANTHER" id="PTHR23501:SF198">
    <property type="entry name" value="AZOLE RESISTANCE PROTEIN 1-RELATED"/>
    <property type="match status" value="1"/>
</dbReference>
<feature type="transmembrane region" description="Helical" evidence="6">
    <location>
        <begin position="478"/>
        <end position="501"/>
    </location>
</feature>
<feature type="transmembrane region" description="Helical" evidence="6">
    <location>
        <begin position="205"/>
        <end position="226"/>
    </location>
</feature>
<feature type="region of interest" description="Disordered" evidence="5">
    <location>
        <begin position="27"/>
        <end position="48"/>
    </location>
</feature>
<dbReference type="PANTHER" id="PTHR23501">
    <property type="entry name" value="MAJOR FACILITATOR SUPERFAMILY"/>
    <property type="match status" value="1"/>
</dbReference>
<gene>
    <name evidence="8" type="ORF">MCHLO_15669</name>
</gene>
<feature type="transmembrane region" description="Helical" evidence="6">
    <location>
        <begin position="172"/>
        <end position="193"/>
    </location>
</feature>
<keyword evidence="2 6" id="KW-0812">Transmembrane</keyword>
<evidence type="ECO:0000256" key="4">
    <source>
        <dbReference type="ARBA" id="ARBA00023136"/>
    </source>
</evidence>
<feature type="transmembrane region" description="Helical" evidence="6">
    <location>
        <begin position="445"/>
        <end position="466"/>
    </location>
</feature>
<comment type="subcellular location">
    <subcellularLocation>
        <location evidence="1">Membrane</location>
        <topology evidence="1">Multi-pass membrane protein</topology>
    </subcellularLocation>
</comment>
<feature type="transmembrane region" description="Helical" evidence="6">
    <location>
        <begin position="114"/>
        <end position="134"/>
    </location>
</feature>
<feature type="transmembrane region" description="Helical" evidence="6">
    <location>
        <begin position="276"/>
        <end position="301"/>
    </location>
</feature>
<protein>
    <submittedName>
        <fullName evidence="8">Major facilitator superfamily protein</fullName>
    </submittedName>
</protein>
<dbReference type="SUPFAM" id="SSF103473">
    <property type="entry name" value="MFS general substrate transporter"/>
    <property type="match status" value="1"/>
</dbReference>
<dbReference type="InterPro" id="IPR011701">
    <property type="entry name" value="MFS"/>
</dbReference>
<evidence type="ECO:0000256" key="3">
    <source>
        <dbReference type="ARBA" id="ARBA00022989"/>
    </source>
</evidence>
<evidence type="ECO:0000256" key="2">
    <source>
        <dbReference type="ARBA" id="ARBA00022692"/>
    </source>
</evidence>
<evidence type="ECO:0000259" key="7">
    <source>
        <dbReference type="PROSITE" id="PS50850"/>
    </source>
</evidence>
<feature type="transmembrane region" description="Helical" evidence="6">
    <location>
        <begin position="390"/>
        <end position="409"/>
    </location>
</feature>
<evidence type="ECO:0000256" key="1">
    <source>
        <dbReference type="ARBA" id="ARBA00004141"/>
    </source>
</evidence>
<dbReference type="PROSITE" id="PS50850">
    <property type="entry name" value="MFS"/>
    <property type="match status" value="1"/>
</dbReference>
<name>A0ABQ0M7V8_MYCCL</name>
<feature type="transmembrane region" description="Helical" evidence="6">
    <location>
        <begin position="553"/>
        <end position="572"/>
    </location>
</feature>
<evidence type="ECO:0000256" key="5">
    <source>
        <dbReference type="SAM" id="MobiDB-lite"/>
    </source>
</evidence>
<feature type="transmembrane region" description="Helical" evidence="6">
    <location>
        <begin position="348"/>
        <end position="370"/>
    </location>
</feature>
<dbReference type="EMBL" id="DF849857">
    <property type="protein sequence ID" value="GAT59374.1"/>
    <property type="molecule type" value="Genomic_DNA"/>
</dbReference>
<feature type="transmembrane region" description="Helical" evidence="6">
    <location>
        <begin position="146"/>
        <end position="166"/>
    </location>
</feature>
<proteinExistence type="predicted"/>
<organism evidence="8 9">
    <name type="scientific">Mycena chlorophos</name>
    <name type="common">Agaric fungus</name>
    <name type="synonym">Agaricus chlorophos</name>
    <dbReference type="NCBI Taxonomy" id="658473"/>
    <lineage>
        <taxon>Eukaryota</taxon>
        <taxon>Fungi</taxon>
        <taxon>Dikarya</taxon>
        <taxon>Basidiomycota</taxon>
        <taxon>Agaricomycotina</taxon>
        <taxon>Agaricomycetes</taxon>
        <taxon>Agaricomycetidae</taxon>
        <taxon>Agaricales</taxon>
        <taxon>Marasmiineae</taxon>
        <taxon>Mycenaceae</taxon>
        <taxon>Mycena</taxon>
    </lineage>
</organism>
<keyword evidence="4 6" id="KW-0472">Membrane</keyword>
<dbReference type="Gene3D" id="1.20.1250.20">
    <property type="entry name" value="MFS general substrate transporter like domains"/>
    <property type="match status" value="1"/>
</dbReference>
<keyword evidence="3 6" id="KW-1133">Transmembrane helix</keyword>
<reference evidence="8" key="1">
    <citation type="submission" date="2014-09" db="EMBL/GenBank/DDBJ databases">
        <title>Genome sequence of the luminous mushroom Mycena chlorophos for searching fungal bioluminescence genes.</title>
        <authorList>
            <person name="Tanaka Y."/>
            <person name="Kasuga D."/>
            <person name="Oba Y."/>
            <person name="Hase S."/>
            <person name="Sato K."/>
            <person name="Oba Y."/>
            <person name="Sakakibara Y."/>
        </authorList>
    </citation>
    <scope>NUCLEOTIDE SEQUENCE</scope>
</reference>
<dbReference type="Pfam" id="PF07690">
    <property type="entry name" value="MFS_1"/>
    <property type="match status" value="1"/>
</dbReference>
<keyword evidence="9" id="KW-1185">Reference proteome</keyword>
<evidence type="ECO:0000313" key="8">
    <source>
        <dbReference type="EMBL" id="GAT59374.1"/>
    </source>
</evidence>
<feature type="transmembrane region" description="Helical" evidence="6">
    <location>
        <begin position="313"/>
        <end position="336"/>
    </location>
</feature>
<feature type="transmembrane region" description="Helical" evidence="6">
    <location>
        <begin position="76"/>
        <end position="94"/>
    </location>
</feature>
<dbReference type="InterPro" id="IPR020846">
    <property type="entry name" value="MFS_dom"/>
</dbReference>
<sequence>MSIFGRATANFRVSASGTLALIRNVSSPQRGRPTSMSEVSPRQSGEATLTNDKLESLDEVPAATHYVPDEDTLLTGMRLAVVFGAILMSVFLISLDQTILSTALPHIASDFDAFALQGWISTAFILAQTVFLLFYGQVVRIFPAKWILISAIALFEAGSIVCGAAHNADQLIAGRTVSGLGAAGIFVSIIQILGQATRLEDRPRLYGFFGAMAGLSSIIGPLIGGAFTDHVSWRWCFFINLPLGGVSIAVVTIFLKAAPPLGVNKQEWSQHRVLPALMRLDYVGATLVAGIVTCLILALQWGGNTKPWNDKDVIICFVFSGLLFIAVIFWETWLGDRAMVPVKIFRSFAIYAILLYSFLMRFNYLLVIYYVPIYFQAARHRNAVSSGLNLLAFLLASVVSVIAAGQLVGHFGRYRIFLLLAPCFVATGTGLLYTVGPSTSMPKLIGYQIITGIGTGLAMQNALLSIQVEFRAKTDTKLLGQATAMTTFAQFFGGTLGLGVAEAVFSTELATNLRKYAPGAPAAVVEDSPEAIYSLPSALISGVVEAYAKSLDTVFLVGVAVAGAALIMAFFINDIKIEKTPRTKPEPRDEEKV</sequence>
<accession>A0ABQ0M7V8</accession>
<evidence type="ECO:0000256" key="6">
    <source>
        <dbReference type="SAM" id="Phobius"/>
    </source>
</evidence>